<keyword evidence="2" id="KW-0255">Endonuclease</keyword>
<evidence type="ECO:0000256" key="3">
    <source>
        <dbReference type="ARBA" id="ARBA00022801"/>
    </source>
</evidence>
<dbReference type="Pfam" id="PF00565">
    <property type="entry name" value="SNase"/>
    <property type="match status" value="1"/>
</dbReference>
<sequence>MQRRNQQLLSFPLLPFPSSFLVKLSSQKANPPIEEEEEEEEASGGGSRMGNVPLGPHGVSVSTVGVSALAHDLFNFEITSQVPAGLSSHVVSSRQAQANWYGELLEAWKVAKPPPRTPEEASRLIINTLKWHQEADVEGLLAFYGLPLPHTLVETSVEVPASLPHGVQFQFQTLPVDPKAVADGDTISVYVSTADPRESCSFPQDVQIAAVERSDARAVRDNARADALHQTIINSGYRVIHLQNGEEVLARKYRIRLRGIDAPEGLMPHGKEATEELRSIVQGKMLTVLAYGQDQYGRCVGDVYCNGIFVQEMMLKKGMAWHYVAYDQRAEFAKWEKEARAKRLGLWASRNPDEPWEWRKNKRDAT</sequence>
<accession>A0A6P8BXB2</accession>
<dbReference type="InterPro" id="IPR016071">
    <property type="entry name" value="Staphylococal_nuclease_OB-fold"/>
</dbReference>
<dbReference type="SUPFAM" id="SSF50199">
    <property type="entry name" value="Staphylococcal nuclease"/>
    <property type="match status" value="1"/>
</dbReference>
<proteinExistence type="predicted"/>
<organism evidence="6 7">
    <name type="scientific">Punica granatum</name>
    <name type="common">Pomegranate</name>
    <dbReference type="NCBI Taxonomy" id="22663"/>
    <lineage>
        <taxon>Eukaryota</taxon>
        <taxon>Viridiplantae</taxon>
        <taxon>Streptophyta</taxon>
        <taxon>Embryophyta</taxon>
        <taxon>Tracheophyta</taxon>
        <taxon>Spermatophyta</taxon>
        <taxon>Magnoliopsida</taxon>
        <taxon>eudicotyledons</taxon>
        <taxon>Gunneridae</taxon>
        <taxon>Pentapetalae</taxon>
        <taxon>rosids</taxon>
        <taxon>malvids</taxon>
        <taxon>Myrtales</taxon>
        <taxon>Lythraceae</taxon>
        <taxon>Punica</taxon>
    </lineage>
</organism>
<reference evidence="6" key="1">
    <citation type="journal article" date="2020" name="Plant Biotechnol. J.">
        <title>The pomegranate (Punica granatum L.) draft genome dissects genetic divergence between soft- and hard-seeded cultivars.</title>
        <authorList>
            <person name="Luo X."/>
            <person name="Li H."/>
            <person name="Wu Z."/>
            <person name="Yao W."/>
            <person name="Zhao P."/>
            <person name="Cao D."/>
            <person name="Yu H."/>
            <person name="Li K."/>
            <person name="Poudel K."/>
            <person name="Zhao D."/>
            <person name="Zhang F."/>
            <person name="Xia X."/>
            <person name="Chen L."/>
            <person name="Wang Q."/>
            <person name="Jing D."/>
            <person name="Cao S."/>
        </authorList>
    </citation>
    <scope>NUCLEOTIDE SEQUENCE [LARGE SCALE GENOMIC DNA]</scope>
    <source>
        <strain evidence="6">cv. Tunisia</strain>
    </source>
</reference>
<reference evidence="7" key="2">
    <citation type="submission" date="2025-08" db="UniProtKB">
        <authorList>
            <consortium name="RefSeq"/>
        </authorList>
    </citation>
    <scope>IDENTIFICATION</scope>
    <source>
        <tissue evidence="7">Leaf</tissue>
    </source>
</reference>
<dbReference type="Gene3D" id="2.40.50.90">
    <property type="match status" value="1"/>
</dbReference>
<feature type="domain" description="TNase-like" evidence="5">
    <location>
        <begin position="181"/>
        <end position="349"/>
    </location>
</feature>
<keyword evidence="1" id="KW-0540">Nuclease</keyword>
<protein>
    <submittedName>
        <fullName evidence="7">Staphylococcal-like nuclease CAN2</fullName>
    </submittedName>
</protein>
<dbReference type="PANTHER" id="PTHR12302">
    <property type="entry name" value="EBNA2 BINDING PROTEIN P100"/>
    <property type="match status" value="1"/>
</dbReference>
<evidence type="ECO:0000256" key="4">
    <source>
        <dbReference type="SAM" id="MobiDB-lite"/>
    </source>
</evidence>
<dbReference type="GO" id="GO:0004519">
    <property type="term" value="F:endonuclease activity"/>
    <property type="evidence" value="ECO:0007669"/>
    <property type="project" value="UniProtKB-KW"/>
</dbReference>
<evidence type="ECO:0000256" key="2">
    <source>
        <dbReference type="ARBA" id="ARBA00022759"/>
    </source>
</evidence>
<dbReference type="GO" id="GO:0016787">
    <property type="term" value="F:hydrolase activity"/>
    <property type="evidence" value="ECO:0007669"/>
    <property type="project" value="UniProtKB-KW"/>
</dbReference>
<dbReference type="PROSITE" id="PS50830">
    <property type="entry name" value="TNASE_3"/>
    <property type="match status" value="1"/>
</dbReference>
<dbReference type="PANTHER" id="PTHR12302:SF3">
    <property type="entry name" value="SERINE_THREONINE-PROTEIN KINASE 31"/>
    <property type="match status" value="1"/>
</dbReference>
<evidence type="ECO:0000259" key="5">
    <source>
        <dbReference type="PROSITE" id="PS50830"/>
    </source>
</evidence>
<dbReference type="InterPro" id="IPR035437">
    <property type="entry name" value="SNase_OB-fold_sf"/>
</dbReference>
<keyword evidence="6" id="KW-1185">Reference proteome</keyword>
<dbReference type="OrthoDB" id="430293at2759"/>
<dbReference type="Proteomes" id="UP000515151">
    <property type="component" value="Chromosome 8"/>
</dbReference>
<name>A0A6P8BXB2_PUNGR</name>
<dbReference type="RefSeq" id="XP_031374990.1">
    <property type="nucleotide sequence ID" value="XM_031519130.1"/>
</dbReference>
<evidence type="ECO:0000256" key="1">
    <source>
        <dbReference type="ARBA" id="ARBA00022722"/>
    </source>
</evidence>
<feature type="region of interest" description="Disordered" evidence="4">
    <location>
        <begin position="27"/>
        <end position="54"/>
    </location>
</feature>
<dbReference type="GO" id="GO:0005737">
    <property type="term" value="C:cytoplasm"/>
    <property type="evidence" value="ECO:0007669"/>
    <property type="project" value="TreeGrafter"/>
</dbReference>
<dbReference type="AlphaFoldDB" id="A0A6P8BXB2"/>
<keyword evidence="3" id="KW-0378">Hydrolase</keyword>
<dbReference type="GeneID" id="116189460"/>
<evidence type="ECO:0000313" key="6">
    <source>
        <dbReference type="Proteomes" id="UP000515151"/>
    </source>
</evidence>
<gene>
    <name evidence="7" type="primary">LOC116189460</name>
</gene>
<feature type="compositionally biased region" description="Acidic residues" evidence="4">
    <location>
        <begin position="33"/>
        <end position="42"/>
    </location>
</feature>
<dbReference type="SMART" id="SM00318">
    <property type="entry name" value="SNc"/>
    <property type="match status" value="1"/>
</dbReference>
<evidence type="ECO:0000313" key="7">
    <source>
        <dbReference type="RefSeq" id="XP_031374990.1"/>
    </source>
</evidence>